<dbReference type="RefSeq" id="WP_215604249.1">
    <property type="nucleotide sequence ID" value="NZ_CP076136.1"/>
</dbReference>
<proteinExistence type="predicted"/>
<feature type="transmembrane region" description="Helical" evidence="1">
    <location>
        <begin position="20"/>
        <end position="39"/>
    </location>
</feature>
<feature type="transmembrane region" description="Helical" evidence="1">
    <location>
        <begin position="46"/>
        <end position="65"/>
    </location>
</feature>
<keyword evidence="1" id="KW-0812">Transmembrane</keyword>
<evidence type="ECO:0000256" key="1">
    <source>
        <dbReference type="SAM" id="Phobius"/>
    </source>
</evidence>
<evidence type="ECO:0000313" key="3">
    <source>
        <dbReference type="Proteomes" id="UP000676951"/>
    </source>
</evidence>
<dbReference type="EMBL" id="CP076136">
    <property type="protein sequence ID" value="QWG23497.1"/>
    <property type="molecule type" value="Genomic_DNA"/>
</dbReference>
<sequence>MSAHEHSDSERERPQGNFLTSRAALVFIGFSIIAGALLFTEHRAHVLGVLLWLPLLACPLMHLFMHHGHGGHGSHGRQADERKAP</sequence>
<name>A0A975NY95_9BRAD</name>
<organism evidence="2 3">
    <name type="scientific">Bradyrhizobium sediminis</name>
    <dbReference type="NCBI Taxonomy" id="2840469"/>
    <lineage>
        <taxon>Bacteria</taxon>
        <taxon>Pseudomonadati</taxon>
        <taxon>Pseudomonadota</taxon>
        <taxon>Alphaproteobacteria</taxon>
        <taxon>Hyphomicrobiales</taxon>
        <taxon>Nitrobacteraceae</taxon>
        <taxon>Bradyrhizobium</taxon>
    </lineage>
</organism>
<reference evidence="2 3" key="1">
    <citation type="submission" date="2021-06" db="EMBL/GenBank/DDBJ databases">
        <title>Bradyrhizobium sp. S2-11-4 Genome sequencing.</title>
        <authorList>
            <person name="Jin L."/>
        </authorList>
    </citation>
    <scope>NUCLEOTIDE SEQUENCE [LARGE SCALE GENOMIC DNA]</scope>
    <source>
        <strain evidence="2 3">S2-11-4</strain>
    </source>
</reference>
<evidence type="ECO:0000313" key="2">
    <source>
        <dbReference type="EMBL" id="QWG23497.1"/>
    </source>
</evidence>
<accession>A0A975NY95</accession>
<keyword evidence="1" id="KW-0472">Membrane</keyword>
<dbReference type="Proteomes" id="UP000676951">
    <property type="component" value="Chromosome"/>
</dbReference>
<dbReference type="InterPro" id="IPR021682">
    <property type="entry name" value="DUF2933"/>
</dbReference>
<keyword evidence="3" id="KW-1185">Reference proteome</keyword>
<keyword evidence="1" id="KW-1133">Transmembrane helix</keyword>
<dbReference type="AlphaFoldDB" id="A0A975NY95"/>
<gene>
    <name evidence="2" type="ORF">KMZ93_00650</name>
</gene>
<protein>
    <submittedName>
        <fullName evidence="2">DUF2933 domain-containing protein</fullName>
    </submittedName>
</protein>
<dbReference type="Pfam" id="PF11666">
    <property type="entry name" value="DUF2933"/>
    <property type="match status" value="1"/>
</dbReference>